<name>A0A1I4M0L6_9HYPH</name>
<gene>
    <name evidence="6" type="ORF">SAMN05192568_101527</name>
</gene>
<evidence type="ECO:0000256" key="4">
    <source>
        <dbReference type="ARBA" id="ARBA00023163"/>
    </source>
</evidence>
<evidence type="ECO:0000313" key="7">
    <source>
        <dbReference type="Proteomes" id="UP000199048"/>
    </source>
</evidence>
<keyword evidence="7" id="KW-1185">Reference proteome</keyword>
<evidence type="ECO:0000256" key="1">
    <source>
        <dbReference type="ARBA" id="ARBA00009437"/>
    </source>
</evidence>
<dbReference type="Pfam" id="PF00126">
    <property type="entry name" value="HTH_1"/>
    <property type="match status" value="1"/>
</dbReference>
<reference evidence="7" key="1">
    <citation type="submission" date="2016-10" db="EMBL/GenBank/DDBJ databases">
        <authorList>
            <person name="Varghese N."/>
            <person name="Submissions S."/>
        </authorList>
    </citation>
    <scope>NUCLEOTIDE SEQUENCE [LARGE SCALE GENOMIC DNA]</scope>
    <source>
        <strain evidence="7">BL36</strain>
    </source>
</reference>
<dbReference type="CDD" id="cd08474">
    <property type="entry name" value="PBP2_CrgA_like_5"/>
    <property type="match status" value="1"/>
</dbReference>
<keyword evidence="2" id="KW-0805">Transcription regulation</keyword>
<dbReference type="PANTHER" id="PTHR30537:SF1">
    <property type="entry name" value="HTH-TYPE TRANSCRIPTIONAL REGULATOR PGRR"/>
    <property type="match status" value="1"/>
</dbReference>
<dbReference type="InterPro" id="IPR000847">
    <property type="entry name" value="LysR_HTH_N"/>
</dbReference>
<comment type="similarity">
    <text evidence="1">Belongs to the LysR transcriptional regulatory family.</text>
</comment>
<dbReference type="Proteomes" id="UP000199048">
    <property type="component" value="Unassembled WGS sequence"/>
</dbReference>
<dbReference type="OrthoDB" id="9813056at2"/>
<evidence type="ECO:0000256" key="2">
    <source>
        <dbReference type="ARBA" id="ARBA00023015"/>
    </source>
</evidence>
<dbReference type="PROSITE" id="PS50931">
    <property type="entry name" value="HTH_LYSR"/>
    <property type="match status" value="1"/>
</dbReference>
<dbReference type="GO" id="GO:0043565">
    <property type="term" value="F:sequence-specific DNA binding"/>
    <property type="evidence" value="ECO:0007669"/>
    <property type="project" value="TreeGrafter"/>
</dbReference>
<dbReference type="RefSeq" id="WP_092042134.1">
    <property type="nucleotide sequence ID" value="NZ_FOTK01000015.1"/>
</dbReference>
<dbReference type="AlphaFoldDB" id="A0A1I4M0L6"/>
<dbReference type="InterPro" id="IPR036390">
    <property type="entry name" value="WH_DNA-bd_sf"/>
</dbReference>
<dbReference type="STRING" id="582667.SAMN05192568_101527"/>
<proteinExistence type="inferred from homology"/>
<dbReference type="InterPro" id="IPR058163">
    <property type="entry name" value="LysR-type_TF_proteobact-type"/>
</dbReference>
<dbReference type="InterPro" id="IPR005119">
    <property type="entry name" value="LysR_subst-bd"/>
</dbReference>
<evidence type="ECO:0000256" key="3">
    <source>
        <dbReference type="ARBA" id="ARBA00023125"/>
    </source>
</evidence>
<accession>A0A1I4M0L6</accession>
<dbReference type="Pfam" id="PF03466">
    <property type="entry name" value="LysR_substrate"/>
    <property type="match status" value="1"/>
</dbReference>
<keyword evidence="3 6" id="KW-0238">DNA-binding</keyword>
<keyword evidence="4" id="KW-0804">Transcription</keyword>
<evidence type="ECO:0000259" key="5">
    <source>
        <dbReference type="PROSITE" id="PS50931"/>
    </source>
</evidence>
<sequence>MKRTDLPALAIFSAVAARRSFRGAARDLGLSVSAVSHAINGLEASLGIRILARTTRSVAPTEAGQRLLDGLEPALAAIAEAVEAATAAQQRLSGTLRFSVPHSAAEMLLLPLAVSFTQAHPDVVIEIRAQDDLRDIVAEGFDAGVRFEESLEQDMIAVPLGPAQCAAIVAAPPYFADRPRPMTPQDLHDHACINRRFAGGALYRWDLEKDGAALAVSVSGSLILDDMRLIAEAARMGAGLAYLFEAQVTDDLASGRLVRVLEDWCPRFPGFFLYYPCRQLMRPVLRAFLDFVRAEGVGERSPGAVAV</sequence>
<evidence type="ECO:0000313" key="6">
    <source>
        <dbReference type="EMBL" id="SFL96749.1"/>
    </source>
</evidence>
<organism evidence="6 7">
    <name type="scientific">Methylobacterium pseudosasicola</name>
    <dbReference type="NCBI Taxonomy" id="582667"/>
    <lineage>
        <taxon>Bacteria</taxon>
        <taxon>Pseudomonadati</taxon>
        <taxon>Pseudomonadota</taxon>
        <taxon>Alphaproteobacteria</taxon>
        <taxon>Hyphomicrobiales</taxon>
        <taxon>Methylobacteriaceae</taxon>
        <taxon>Methylobacterium</taxon>
    </lineage>
</organism>
<dbReference type="Gene3D" id="3.40.190.290">
    <property type="match status" value="1"/>
</dbReference>
<dbReference type="SUPFAM" id="SSF46785">
    <property type="entry name" value="Winged helix' DNA-binding domain"/>
    <property type="match status" value="1"/>
</dbReference>
<dbReference type="SUPFAM" id="SSF53850">
    <property type="entry name" value="Periplasmic binding protein-like II"/>
    <property type="match status" value="1"/>
</dbReference>
<dbReference type="InterPro" id="IPR036388">
    <property type="entry name" value="WH-like_DNA-bd_sf"/>
</dbReference>
<feature type="domain" description="HTH lysR-type" evidence="5">
    <location>
        <begin position="4"/>
        <end position="61"/>
    </location>
</feature>
<dbReference type="GO" id="GO:0006351">
    <property type="term" value="P:DNA-templated transcription"/>
    <property type="evidence" value="ECO:0007669"/>
    <property type="project" value="TreeGrafter"/>
</dbReference>
<dbReference type="PANTHER" id="PTHR30537">
    <property type="entry name" value="HTH-TYPE TRANSCRIPTIONAL REGULATOR"/>
    <property type="match status" value="1"/>
</dbReference>
<dbReference type="EMBL" id="FOTK01000015">
    <property type="protein sequence ID" value="SFL96749.1"/>
    <property type="molecule type" value="Genomic_DNA"/>
</dbReference>
<dbReference type="Gene3D" id="1.10.10.10">
    <property type="entry name" value="Winged helix-like DNA-binding domain superfamily/Winged helix DNA-binding domain"/>
    <property type="match status" value="1"/>
</dbReference>
<dbReference type="GO" id="GO:0003700">
    <property type="term" value="F:DNA-binding transcription factor activity"/>
    <property type="evidence" value="ECO:0007669"/>
    <property type="project" value="InterPro"/>
</dbReference>
<protein>
    <submittedName>
        <fullName evidence="6">DNA-binding transcriptional regulator, LysR family</fullName>
    </submittedName>
</protein>
<dbReference type="FunFam" id="1.10.10.10:FF:000001">
    <property type="entry name" value="LysR family transcriptional regulator"/>
    <property type="match status" value="1"/>
</dbReference>